<proteinExistence type="predicted"/>
<evidence type="ECO:0000313" key="1">
    <source>
        <dbReference type="EMBL" id="GJE65833.1"/>
    </source>
</evidence>
<sequence length="69" mass="7804">MSAWTPRPRKWDWRAFLTEDEAAEVAAADKAKADWQRLQVIRAGIQNRAIQRAKYAAGAKIPTPKKAAR</sequence>
<reference evidence="1" key="1">
    <citation type="journal article" date="2021" name="Front. Microbiol.">
        <title>Comprehensive Comparative Genomics and Phenotyping of Methylobacterium Species.</title>
        <authorList>
            <person name="Alessa O."/>
            <person name="Ogura Y."/>
            <person name="Fujitani Y."/>
            <person name="Takami H."/>
            <person name="Hayashi T."/>
            <person name="Sahin N."/>
            <person name="Tani A."/>
        </authorList>
    </citation>
    <scope>NUCLEOTIDE SEQUENCE</scope>
    <source>
        <strain evidence="1">NBRC 15686</strain>
    </source>
</reference>
<dbReference type="RefSeq" id="WP_238225277.1">
    <property type="nucleotide sequence ID" value="NZ_BAAADH010000077.1"/>
</dbReference>
<evidence type="ECO:0000313" key="2">
    <source>
        <dbReference type="Proteomes" id="UP001055039"/>
    </source>
</evidence>
<reference evidence="1" key="2">
    <citation type="submission" date="2021-08" db="EMBL/GenBank/DDBJ databases">
        <authorList>
            <person name="Tani A."/>
            <person name="Ola A."/>
            <person name="Ogura Y."/>
            <person name="Katsura K."/>
            <person name="Hayashi T."/>
        </authorList>
    </citation>
    <scope>NUCLEOTIDE SEQUENCE</scope>
    <source>
        <strain evidence="1">NBRC 15686</strain>
    </source>
</reference>
<dbReference type="Proteomes" id="UP001055039">
    <property type="component" value="Unassembled WGS sequence"/>
</dbReference>
<gene>
    <name evidence="1" type="ORF">LNAOJCKE_3046</name>
</gene>
<keyword evidence="2" id="KW-1185">Reference proteome</keyword>
<dbReference type="EMBL" id="BPRC01000010">
    <property type="protein sequence ID" value="GJE65833.1"/>
    <property type="molecule type" value="Genomic_DNA"/>
</dbReference>
<organism evidence="1 2">
    <name type="scientific">Methylorubrum aminovorans</name>
    <dbReference type="NCBI Taxonomy" id="269069"/>
    <lineage>
        <taxon>Bacteria</taxon>
        <taxon>Pseudomonadati</taxon>
        <taxon>Pseudomonadota</taxon>
        <taxon>Alphaproteobacteria</taxon>
        <taxon>Hyphomicrobiales</taxon>
        <taxon>Methylobacteriaceae</taxon>
        <taxon>Methylorubrum</taxon>
    </lineage>
</organism>
<name>A0ABQ4UEW5_9HYPH</name>
<protein>
    <submittedName>
        <fullName evidence="1">Uncharacterized protein</fullName>
    </submittedName>
</protein>
<accession>A0ABQ4UEW5</accession>
<comment type="caution">
    <text evidence="1">The sequence shown here is derived from an EMBL/GenBank/DDBJ whole genome shotgun (WGS) entry which is preliminary data.</text>
</comment>